<accession>A0A4P7C0Q8</accession>
<dbReference type="Proteomes" id="UP000294325">
    <property type="component" value="Chromosome"/>
</dbReference>
<proteinExistence type="predicted"/>
<dbReference type="RefSeq" id="WP_134357622.1">
    <property type="nucleotide sequence ID" value="NZ_CP038033.1"/>
</dbReference>
<gene>
    <name evidence="2" type="ORF">E3U44_07800</name>
</gene>
<name>A0A4P7C0Q8_9GAMM</name>
<dbReference type="InterPro" id="IPR027417">
    <property type="entry name" value="P-loop_NTPase"/>
</dbReference>
<reference evidence="2 3" key="1">
    <citation type="submission" date="2019-03" db="EMBL/GenBank/DDBJ databases">
        <title>The genome sequence of Nitrosococcus wardiae strain D1FHST reveals the archetypal metabolic capacity of ammonia-oxidizing Gammaproteobacteria.</title>
        <authorList>
            <person name="Wang L."/>
            <person name="Lim C.K."/>
            <person name="Hanson T.E."/>
            <person name="Dang H."/>
            <person name="Klotz M.G."/>
        </authorList>
    </citation>
    <scope>NUCLEOTIDE SEQUENCE [LARGE SCALE GENOMIC DNA]</scope>
    <source>
        <strain evidence="2 3">D1FHS</strain>
    </source>
</reference>
<sequence length="296" mass="34712">MLRDDEFLDFVYVGAPRAGSTWLAAALNEHPDIWIPNHKEIHFFNDRLVYPFEYKYPRGVAHLRSYFERAPENAILGELSPFYYYDPNAAYRIYKHFPNARIIAFVRNPVDMIYSLYLLLRERERREATFERELAKNPYLLDLGFFHRLLTPYFDWFPQDRIFVAVFEDFFKDESEGAKRLFRFLGVRADFEPKVVGLRVNAATEKPPGLKSHIRGRALRLLNTASFTIVKRALHTVRDNRLQGHVRKASEKIKEGSLARRGIATETRKELLARFEPDIARLESLLGCSLAAWREP</sequence>
<dbReference type="InterPro" id="IPR037359">
    <property type="entry name" value="NST/OST"/>
</dbReference>
<dbReference type="SUPFAM" id="SSF52540">
    <property type="entry name" value="P-loop containing nucleoside triphosphate hydrolases"/>
    <property type="match status" value="1"/>
</dbReference>
<dbReference type="KEGG" id="nwr:E3U44_07800"/>
<dbReference type="GO" id="GO:0008146">
    <property type="term" value="F:sulfotransferase activity"/>
    <property type="evidence" value="ECO:0007669"/>
    <property type="project" value="InterPro"/>
</dbReference>
<dbReference type="PANTHER" id="PTHR10605:SF56">
    <property type="entry name" value="BIFUNCTIONAL HEPARAN SULFATE N-DEACETYLASE_N-SULFOTRANSFERASE"/>
    <property type="match status" value="1"/>
</dbReference>
<evidence type="ECO:0000256" key="1">
    <source>
        <dbReference type="ARBA" id="ARBA00022679"/>
    </source>
</evidence>
<keyword evidence="1" id="KW-0808">Transferase</keyword>
<keyword evidence="3" id="KW-1185">Reference proteome</keyword>
<dbReference type="AlphaFoldDB" id="A0A4P7C0Q8"/>
<dbReference type="PANTHER" id="PTHR10605">
    <property type="entry name" value="HEPARAN SULFATE SULFOTRANSFERASE"/>
    <property type="match status" value="1"/>
</dbReference>
<organism evidence="2 3">
    <name type="scientific">Nitrosococcus wardiae</name>
    <dbReference type="NCBI Taxonomy" id="1814290"/>
    <lineage>
        <taxon>Bacteria</taxon>
        <taxon>Pseudomonadati</taxon>
        <taxon>Pseudomonadota</taxon>
        <taxon>Gammaproteobacteria</taxon>
        <taxon>Chromatiales</taxon>
        <taxon>Chromatiaceae</taxon>
        <taxon>Nitrosococcus</taxon>
    </lineage>
</organism>
<protein>
    <submittedName>
        <fullName evidence="2">Uncharacterized protein</fullName>
    </submittedName>
</protein>
<dbReference type="Pfam" id="PF13469">
    <property type="entry name" value="Sulfotransfer_3"/>
    <property type="match status" value="1"/>
</dbReference>
<dbReference type="Gene3D" id="3.40.50.300">
    <property type="entry name" value="P-loop containing nucleotide triphosphate hydrolases"/>
    <property type="match status" value="1"/>
</dbReference>
<evidence type="ECO:0000313" key="2">
    <source>
        <dbReference type="EMBL" id="QBQ54422.1"/>
    </source>
</evidence>
<evidence type="ECO:0000313" key="3">
    <source>
        <dbReference type="Proteomes" id="UP000294325"/>
    </source>
</evidence>
<dbReference type="EMBL" id="CP038033">
    <property type="protein sequence ID" value="QBQ54422.1"/>
    <property type="molecule type" value="Genomic_DNA"/>
</dbReference>
<dbReference type="OrthoDB" id="9075305at2"/>